<dbReference type="InterPro" id="IPR013815">
    <property type="entry name" value="ATP_grasp_subdomain_1"/>
</dbReference>
<sequence>MSEQPWIIVGYVNVLPHIKEFPPGSVIVVDEPDVIRKCDVKNALEGAAMLRELIEWEYQLPAAADEFFNTYPDLDPAVVAPLVEYATPFAARLAERYGLPGAGAGAAQVMRDKSLLRRVTRAAGVLNPASQEVASPDEVREFAAAHPGSLVLKPANRQASVGTKVLHSLDDLDAAWEECTSQDEGNRVPDRERELRMLIEQYVHGEEYSVELLVHEGEILFSNVTGKLLYPGPRPIELGHTVPAAGIPDSLSELLVSQTGTVLRAVGFGSGMVHCEWIVSDGRPYLVECAGRFPGDGIPMLIEEAYRIDLAGAFYTVMRGRRPEPLPQRAAGGAAVRFMEATPGEVVSVDGAEEAARLPGVLSLSLHLEPGDTVRELCSSWDRVGSVTTRGATSADALSTAEAVVDAIRITTA</sequence>
<proteinExistence type="predicted"/>
<keyword evidence="2 4" id="KW-0547">Nucleotide-binding</keyword>
<protein>
    <submittedName>
        <fullName evidence="6">ATP-grasp domain-containing protein</fullName>
    </submittedName>
</protein>
<organism evidence="6 7">
    <name type="scientific">Streptomyces fimbriatus</name>
    <dbReference type="NCBI Taxonomy" id="68197"/>
    <lineage>
        <taxon>Bacteria</taxon>
        <taxon>Bacillati</taxon>
        <taxon>Actinomycetota</taxon>
        <taxon>Actinomycetes</taxon>
        <taxon>Kitasatosporales</taxon>
        <taxon>Streptomycetaceae</taxon>
        <taxon>Streptomyces</taxon>
    </lineage>
</organism>
<dbReference type="PROSITE" id="PS50975">
    <property type="entry name" value="ATP_GRASP"/>
    <property type="match status" value="1"/>
</dbReference>
<dbReference type="Pfam" id="PF18603">
    <property type="entry name" value="LAL_C2"/>
    <property type="match status" value="1"/>
</dbReference>
<dbReference type="InterPro" id="IPR011761">
    <property type="entry name" value="ATP-grasp"/>
</dbReference>
<accession>A0ABW0D7I1</accession>
<dbReference type="InterPro" id="IPR040570">
    <property type="entry name" value="LAL_C2"/>
</dbReference>
<evidence type="ECO:0000256" key="2">
    <source>
        <dbReference type="ARBA" id="ARBA00022741"/>
    </source>
</evidence>
<dbReference type="Gene3D" id="3.30.470.20">
    <property type="entry name" value="ATP-grasp fold, B domain"/>
    <property type="match status" value="1"/>
</dbReference>
<dbReference type="InterPro" id="IPR052032">
    <property type="entry name" value="ATP-dep_AA_Ligase"/>
</dbReference>
<gene>
    <name evidence="6" type="ORF">ACFPN6_12515</name>
</gene>
<evidence type="ECO:0000256" key="4">
    <source>
        <dbReference type="PROSITE-ProRule" id="PRU00409"/>
    </source>
</evidence>
<evidence type="ECO:0000259" key="5">
    <source>
        <dbReference type="PROSITE" id="PS50975"/>
    </source>
</evidence>
<keyword evidence="1" id="KW-0436">Ligase</keyword>
<dbReference type="SUPFAM" id="SSF56059">
    <property type="entry name" value="Glutathione synthetase ATP-binding domain-like"/>
    <property type="match status" value="1"/>
</dbReference>
<reference evidence="7" key="1">
    <citation type="journal article" date="2019" name="Int. J. Syst. Evol. Microbiol.">
        <title>The Global Catalogue of Microorganisms (GCM) 10K type strain sequencing project: providing services to taxonomists for standard genome sequencing and annotation.</title>
        <authorList>
            <consortium name="The Broad Institute Genomics Platform"/>
            <consortium name="The Broad Institute Genome Sequencing Center for Infectious Disease"/>
            <person name="Wu L."/>
            <person name="Ma J."/>
        </authorList>
    </citation>
    <scope>NUCLEOTIDE SEQUENCE [LARGE SCALE GENOMIC DNA]</scope>
    <source>
        <strain evidence="7">CCM 8479</strain>
    </source>
</reference>
<evidence type="ECO:0000256" key="3">
    <source>
        <dbReference type="ARBA" id="ARBA00022840"/>
    </source>
</evidence>
<dbReference type="PANTHER" id="PTHR43585:SF2">
    <property type="entry name" value="ATP-GRASP ENZYME FSQD"/>
    <property type="match status" value="1"/>
</dbReference>
<comment type="caution">
    <text evidence="6">The sequence shown here is derived from an EMBL/GenBank/DDBJ whole genome shotgun (WGS) entry which is preliminary data.</text>
</comment>
<dbReference type="Pfam" id="PF13535">
    <property type="entry name" value="ATP-grasp_4"/>
    <property type="match status" value="1"/>
</dbReference>
<keyword evidence="7" id="KW-1185">Reference proteome</keyword>
<dbReference type="RefSeq" id="WP_344644684.1">
    <property type="nucleotide sequence ID" value="NZ_BAAASS010000009.1"/>
</dbReference>
<dbReference type="Proteomes" id="UP001596156">
    <property type="component" value="Unassembled WGS sequence"/>
</dbReference>
<dbReference type="PANTHER" id="PTHR43585">
    <property type="entry name" value="FUMIPYRROLE BIOSYNTHESIS PROTEIN C"/>
    <property type="match status" value="1"/>
</dbReference>
<dbReference type="EMBL" id="JBHSKL010000012">
    <property type="protein sequence ID" value="MFC5225407.1"/>
    <property type="molecule type" value="Genomic_DNA"/>
</dbReference>
<evidence type="ECO:0000256" key="1">
    <source>
        <dbReference type="ARBA" id="ARBA00022598"/>
    </source>
</evidence>
<evidence type="ECO:0000313" key="6">
    <source>
        <dbReference type="EMBL" id="MFC5225407.1"/>
    </source>
</evidence>
<feature type="domain" description="ATP-grasp" evidence="5">
    <location>
        <begin position="117"/>
        <end position="319"/>
    </location>
</feature>
<keyword evidence="3 4" id="KW-0067">ATP-binding</keyword>
<evidence type="ECO:0000313" key="7">
    <source>
        <dbReference type="Proteomes" id="UP001596156"/>
    </source>
</evidence>
<name>A0ABW0D7I1_STRFI</name>
<dbReference type="Gene3D" id="3.30.1490.20">
    <property type="entry name" value="ATP-grasp fold, A domain"/>
    <property type="match status" value="1"/>
</dbReference>